<evidence type="ECO:0008006" key="3">
    <source>
        <dbReference type="Google" id="ProtNLM"/>
    </source>
</evidence>
<reference evidence="1 2" key="1">
    <citation type="journal article" date="2013" name="Int. J. Syst. Evol. Microbiol.">
        <title>Marinoscillum luteum sp. nov., isolated from marine sediment.</title>
        <authorList>
            <person name="Cha I.T."/>
            <person name="Park S.J."/>
            <person name="Kim S.J."/>
            <person name="Kim J.G."/>
            <person name="Jung M.Y."/>
            <person name="Shin K.S."/>
            <person name="Kwon K.K."/>
            <person name="Yang S.H."/>
            <person name="Seo Y.S."/>
            <person name="Rhee S.K."/>
        </authorList>
    </citation>
    <scope>NUCLEOTIDE SEQUENCE [LARGE SCALE GENOMIC DNA]</scope>
    <source>
        <strain evidence="1 2">KCTC 23939</strain>
    </source>
</reference>
<keyword evidence="2" id="KW-1185">Reference proteome</keyword>
<dbReference type="RefSeq" id="WP_159581062.1">
    <property type="nucleotide sequence ID" value="NZ_JBIPKE010000020.1"/>
</dbReference>
<evidence type="ECO:0000313" key="1">
    <source>
        <dbReference type="EMBL" id="MFH6985412.1"/>
    </source>
</evidence>
<accession>A0ABW7NCQ4</accession>
<dbReference type="Gene3D" id="3.90.1200.10">
    <property type="match status" value="1"/>
</dbReference>
<comment type="caution">
    <text evidence="1">The sequence shown here is derived from an EMBL/GenBank/DDBJ whole genome shotgun (WGS) entry which is preliminary data.</text>
</comment>
<organism evidence="1 2">
    <name type="scientific">Marinoscillum luteum</name>
    <dbReference type="NCBI Taxonomy" id="861051"/>
    <lineage>
        <taxon>Bacteria</taxon>
        <taxon>Pseudomonadati</taxon>
        <taxon>Bacteroidota</taxon>
        <taxon>Cytophagia</taxon>
        <taxon>Cytophagales</taxon>
        <taxon>Reichenbachiellaceae</taxon>
        <taxon>Marinoscillum</taxon>
    </lineage>
</organism>
<protein>
    <recommendedName>
        <fullName evidence="3">Aminoglycoside phosphotransferase domain-containing protein</fullName>
    </recommendedName>
</protein>
<dbReference type="EMBL" id="JBIPKE010000020">
    <property type="protein sequence ID" value="MFH6985412.1"/>
    <property type="molecule type" value="Genomic_DNA"/>
</dbReference>
<dbReference type="Proteomes" id="UP001610063">
    <property type="component" value="Unassembled WGS sequence"/>
</dbReference>
<sequence length="348" mass="41607">MYQNIDFIKIIEDAWYEYDSSRKIKTIEDISAKVSTNHVYRVRFEDEDIIIAKLSYFGRFDHFVEDHTIINALANNLHAPFENFLAKSLTKYGQLYVYRHKDSLLDAWVVFYNPIQIDQKPERKQSDSQIIILGEELAKFHKACNKVKNTLPPTFKQTENDIDHLLEILETDHGKFEHRGHVDSIKKQCALFLENCDKIGVSEMPSIPVFVDWNIGNFSINKDYRFFSRWDYDWFRMSTRVMDFYFFSRVCSTIGDRTIFSYLVDPLMEDRFITFLKAYHKVYPLTAQEIKIIKETYRFFILNYVIKDGRYFFHELYASRLQFEAHETYFPTLDKSFNEEKLLKALDL</sequence>
<dbReference type="SUPFAM" id="SSF56112">
    <property type="entry name" value="Protein kinase-like (PK-like)"/>
    <property type="match status" value="1"/>
</dbReference>
<gene>
    <name evidence="1" type="ORF">ACHKAR_18310</name>
</gene>
<dbReference type="InterPro" id="IPR011009">
    <property type="entry name" value="Kinase-like_dom_sf"/>
</dbReference>
<name>A0ABW7NCQ4_9BACT</name>
<proteinExistence type="predicted"/>
<evidence type="ECO:0000313" key="2">
    <source>
        <dbReference type="Proteomes" id="UP001610063"/>
    </source>
</evidence>